<dbReference type="InterPro" id="IPR021454">
    <property type="entry name" value="DUF3105"/>
</dbReference>
<feature type="region of interest" description="Disordered" evidence="1">
    <location>
        <begin position="1"/>
        <end position="27"/>
    </location>
</feature>
<evidence type="ECO:0008006" key="4">
    <source>
        <dbReference type="Google" id="ProtNLM"/>
    </source>
</evidence>
<keyword evidence="2" id="KW-0812">Transmembrane</keyword>
<gene>
    <name evidence="3" type="ORF">METZ01_LOCUS270333</name>
</gene>
<dbReference type="Pfam" id="PF11303">
    <property type="entry name" value="DUF3105"/>
    <property type="match status" value="1"/>
</dbReference>
<sequence>VPESKNRRRRGGPVSRGQRAASYDPIARPQRKKANKFYVAASAIIAVLVIGGFAVGGQTFNRPAPTGSSSGEYVDGVGVQQELMPTGARGLNTHVDTTQTVEYNTSPPTSGDHWKLPARCGFYEEGLPDEQVVHNLEHGNIVVSYNLSSGEKVDQLKDALDGTGLSSIWGVTRSYDKIPSGTIALAAWGVMDTMEEVDSERINTFFETYSGALGPERIICPGAGQQHNR</sequence>
<reference evidence="3" key="1">
    <citation type="submission" date="2018-05" db="EMBL/GenBank/DDBJ databases">
        <authorList>
            <person name="Lanie J.A."/>
            <person name="Ng W.-L."/>
            <person name="Kazmierczak K.M."/>
            <person name="Andrzejewski T.M."/>
            <person name="Davidsen T.M."/>
            <person name="Wayne K.J."/>
            <person name="Tettelin H."/>
            <person name="Glass J.I."/>
            <person name="Rusch D."/>
            <person name="Podicherti R."/>
            <person name="Tsui H.-C.T."/>
            <person name="Winkler M.E."/>
        </authorList>
    </citation>
    <scope>NUCLEOTIDE SEQUENCE</scope>
</reference>
<keyword evidence="2" id="KW-1133">Transmembrane helix</keyword>
<evidence type="ECO:0000256" key="2">
    <source>
        <dbReference type="SAM" id="Phobius"/>
    </source>
</evidence>
<organism evidence="3">
    <name type="scientific">marine metagenome</name>
    <dbReference type="NCBI Taxonomy" id="408172"/>
    <lineage>
        <taxon>unclassified sequences</taxon>
        <taxon>metagenomes</taxon>
        <taxon>ecological metagenomes</taxon>
    </lineage>
</organism>
<dbReference type="EMBL" id="UINC01077394">
    <property type="protein sequence ID" value="SVC17479.1"/>
    <property type="molecule type" value="Genomic_DNA"/>
</dbReference>
<protein>
    <recommendedName>
        <fullName evidence="4">DUF3105 domain-containing protein</fullName>
    </recommendedName>
</protein>
<dbReference type="AlphaFoldDB" id="A0A382K062"/>
<feature type="compositionally biased region" description="Basic residues" evidence="1">
    <location>
        <begin position="1"/>
        <end position="11"/>
    </location>
</feature>
<proteinExistence type="predicted"/>
<name>A0A382K062_9ZZZZ</name>
<evidence type="ECO:0000256" key="1">
    <source>
        <dbReference type="SAM" id="MobiDB-lite"/>
    </source>
</evidence>
<feature type="transmembrane region" description="Helical" evidence="2">
    <location>
        <begin position="37"/>
        <end position="56"/>
    </location>
</feature>
<feature type="non-terminal residue" evidence="3">
    <location>
        <position position="1"/>
    </location>
</feature>
<keyword evidence="2" id="KW-0472">Membrane</keyword>
<evidence type="ECO:0000313" key="3">
    <source>
        <dbReference type="EMBL" id="SVC17479.1"/>
    </source>
</evidence>
<accession>A0A382K062</accession>